<dbReference type="InterPro" id="IPR010131">
    <property type="entry name" value="MdtP/NodT-like"/>
</dbReference>
<feature type="chain" id="PRO_5018036549" evidence="2">
    <location>
        <begin position="27"/>
        <end position="463"/>
    </location>
</feature>
<dbReference type="SUPFAM" id="SSF56954">
    <property type="entry name" value="Outer membrane efflux proteins (OEP)"/>
    <property type="match status" value="1"/>
</dbReference>
<comment type="similarity">
    <text evidence="1">Belongs to the outer membrane factor (OMF) (TC 1.B.17) family.</text>
</comment>
<dbReference type="Pfam" id="PF02321">
    <property type="entry name" value="OEP"/>
    <property type="match status" value="1"/>
</dbReference>
<comment type="caution">
    <text evidence="3">The sequence shown here is derived from an EMBL/GenBank/DDBJ whole genome shotgun (WGS) entry which is preliminary data.</text>
</comment>
<dbReference type="Proteomes" id="UP000278792">
    <property type="component" value="Unassembled WGS sequence"/>
</dbReference>
<feature type="signal peptide" evidence="2">
    <location>
        <begin position="1"/>
        <end position="26"/>
    </location>
</feature>
<dbReference type="InterPro" id="IPR003423">
    <property type="entry name" value="OMP_efflux"/>
</dbReference>
<organism evidence="3 4">
    <name type="scientific">Vibrio ponticus</name>
    <dbReference type="NCBI Taxonomy" id="265668"/>
    <lineage>
        <taxon>Bacteria</taxon>
        <taxon>Pseudomonadati</taxon>
        <taxon>Pseudomonadota</taxon>
        <taxon>Gammaproteobacteria</taxon>
        <taxon>Vibrionales</taxon>
        <taxon>Vibrionaceae</taxon>
        <taxon>Vibrio</taxon>
    </lineage>
</organism>
<dbReference type="Gene3D" id="1.20.1600.10">
    <property type="entry name" value="Outer membrane efflux proteins (OEP)"/>
    <property type="match status" value="1"/>
</dbReference>
<gene>
    <name evidence="3" type="ORF">EGH82_13005</name>
</gene>
<evidence type="ECO:0000313" key="3">
    <source>
        <dbReference type="EMBL" id="ROV59626.1"/>
    </source>
</evidence>
<dbReference type="PANTHER" id="PTHR30203">
    <property type="entry name" value="OUTER MEMBRANE CATION EFFLUX PROTEIN"/>
    <property type="match status" value="1"/>
</dbReference>
<accession>A0A3N3DZ31</accession>
<protein>
    <submittedName>
        <fullName evidence="3">TolC family protein</fullName>
    </submittedName>
</protein>
<dbReference type="EMBL" id="RKIK01000036">
    <property type="protein sequence ID" value="ROV59626.1"/>
    <property type="molecule type" value="Genomic_DNA"/>
</dbReference>
<dbReference type="GO" id="GO:0015562">
    <property type="term" value="F:efflux transmembrane transporter activity"/>
    <property type="evidence" value="ECO:0007669"/>
    <property type="project" value="InterPro"/>
</dbReference>
<dbReference type="AlphaFoldDB" id="A0A3N3DZ31"/>
<evidence type="ECO:0000313" key="4">
    <source>
        <dbReference type="Proteomes" id="UP000278792"/>
    </source>
</evidence>
<evidence type="ECO:0000256" key="1">
    <source>
        <dbReference type="ARBA" id="ARBA00007613"/>
    </source>
</evidence>
<keyword evidence="2" id="KW-0732">Signal</keyword>
<name>A0A3N3DZ31_9VIBR</name>
<proteinExistence type="inferred from homology"/>
<evidence type="ECO:0000256" key="2">
    <source>
        <dbReference type="SAM" id="SignalP"/>
    </source>
</evidence>
<reference evidence="3 4" key="1">
    <citation type="submission" date="2018-11" db="EMBL/GenBank/DDBJ databases">
        <title>Vibrio ponticus strain CAIM 1751 pathogenic for the snapper Lutjanus guttatus.</title>
        <authorList>
            <person name="Soto-Rodriguez S."/>
            <person name="Lozano-Olvera R."/>
            <person name="Gomez-Gil B."/>
        </authorList>
    </citation>
    <scope>NUCLEOTIDE SEQUENCE [LARGE SCALE GENOMIC DNA]</scope>
    <source>
        <strain evidence="3 4">CAIM 1751</strain>
    </source>
</reference>
<sequence>MDCNVKAKYNFLALSLCLAIGAPALAHTKLESQVIQTASNSSLLESTLTLEQIIAIALQQDASREQLFAQSQATLSGGKAKATLMDPTVKFGFGGVPVDSFRLDQDPMSNISLGVMQKFDRGDTIELQTSQAEQQSQAVLQQAKAREHDVITTVTAVWLELGYNQKAKSLLLQQEKWLKQLINNQDSNYALGIGESQDVIAAQLKLSQLQQKLVSNAQVQQKLTAQLSEWLGREWQAKNSGLQASNQLDWHDLQQTLAAHSTAQTRYQLLMRHPVIQSLDSSLASAQTQVSIAEEAYAPQFGVEVMYAHRQANNMRGEPAPDMVSAYITLDIPLYTGSKQDKSLEAAQYQVGAAKSQRDAWLARMGAQLTGLISDRDHLQHRISHYQSHLLKQATAQLAAVERGYQNNSASFGDIVTSSLTQITIELELERLITDFNLTNNQIANLIGDYSSTSITKAERQEK</sequence>
<dbReference type="PANTHER" id="PTHR30203:SF24">
    <property type="entry name" value="BLR4935 PROTEIN"/>
    <property type="match status" value="1"/>
</dbReference>